<dbReference type="EMBL" id="AWGB01000032">
    <property type="protein sequence ID" value="ESQ89064.1"/>
    <property type="molecule type" value="Genomic_DNA"/>
</dbReference>
<organism evidence="5 6">
    <name type="scientific">Asticcacaulis benevestitus DSM 16100 = ATCC BAA-896</name>
    <dbReference type="NCBI Taxonomy" id="1121022"/>
    <lineage>
        <taxon>Bacteria</taxon>
        <taxon>Pseudomonadati</taxon>
        <taxon>Pseudomonadota</taxon>
        <taxon>Alphaproteobacteria</taxon>
        <taxon>Caulobacterales</taxon>
        <taxon>Caulobacteraceae</taxon>
        <taxon>Asticcacaulis</taxon>
    </lineage>
</organism>
<evidence type="ECO:0000259" key="4">
    <source>
        <dbReference type="Pfam" id="PF18559"/>
    </source>
</evidence>
<dbReference type="GO" id="GO:0009251">
    <property type="term" value="P:glucan catabolic process"/>
    <property type="evidence" value="ECO:0007669"/>
    <property type="project" value="TreeGrafter"/>
</dbReference>
<keyword evidence="6" id="KW-1185">Reference proteome</keyword>
<dbReference type="InterPro" id="IPR051915">
    <property type="entry name" value="Cellulose_Degrad_GH3"/>
</dbReference>
<dbReference type="InterPro" id="IPR036881">
    <property type="entry name" value="Glyco_hydro_3_C_sf"/>
</dbReference>
<dbReference type="RefSeq" id="WP_018081927.1">
    <property type="nucleotide sequence ID" value="NZ_AQWM01000009.1"/>
</dbReference>
<dbReference type="SUPFAM" id="SSF52279">
    <property type="entry name" value="Beta-D-glucan exohydrolase, C-terminal domain"/>
    <property type="match status" value="1"/>
</dbReference>
<dbReference type="Gene3D" id="3.20.20.300">
    <property type="entry name" value="Glycoside hydrolase, family 3, N-terminal domain"/>
    <property type="match status" value="1"/>
</dbReference>
<dbReference type="Pfam" id="PF01915">
    <property type="entry name" value="Glyco_hydro_3_C"/>
    <property type="match status" value="1"/>
</dbReference>
<dbReference type="PRINTS" id="PR00133">
    <property type="entry name" value="GLHYDRLASE3"/>
</dbReference>
<dbReference type="Gene3D" id="3.40.50.1700">
    <property type="entry name" value="Glycoside hydrolase family 3 C-terminal domain"/>
    <property type="match status" value="1"/>
</dbReference>
<dbReference type="Proteomes" id="UP000017837">
    <property type="component" value="Unassembled WGS sequence"/>
</dbReference>
<dbReference type="OrthoDB" id="9781691at2"/>
<evidence type="ECO:0000259" key="2">
    <source>
        <dbReference type="Pfam" id="PF00933"/>
    </source>
</evidence>
<dbReference type="eggNOG" id="COG1472">
    <property type="taxonomic scope" value="Bacteria"/>
</dbReference>
<dbReference type="GO" id="GO:0008422">
    <property type="term" value="F:beta-glucosidase activity"/>
    <property type="evidence" value="ECO:0007669"/>
    <property type="project" value="TreeGrafter"/>
</dbReference>
<dbReference type="InterPro" id="IPR036962">
    <property type="entry name" value="Glyco_hydro_3_N_sf"/>
</dbReference>
<evidence type="ECO:0000313" key="5">
    <source>
        <dbReference type="EMBL" id="ESQ89064.1"/>
    </source>
</evidence>
<sequence>MPDQTYKSAHKSVLMLGAALGVLCALSFGIPDVAEAKAKAAAHKTVKKKKAVAKKAVAKKPAVVREALIAVDPAWPKLGDAGLIDAATEAQITDLMSRMTLEEKVGQTIQADINFITPEELKTYPLGSILAGGNSSPGQNERATPDQWLKLADDYWRAALKRPSKAPIPLLFGIDAVHGHSNLVGATIFPHNVGLGAAHNPELIRKIGAATAAEMAAAGVDWTFAPTVAVARDKRWGRAYESYSENPADVAAYAGKMVEGLQGVDGGRNGVKPGHIMSTAKHFLGDGGTKDGKDQGDAEMNEADLARIHGAGYPPAIEAGTLSVMISFSSWNGIKMAANKRLITGALKQRMHFDGFTITDWNAQGQVPGCANDDCPEAMNAGVDMFMAPDSWKGMYTNTLAEVKSGKIPMSRLDDAVRRILRAKIKGGLFTLGAPLDRPLSGHWDTLGSPEHRAIARQAVRESLVLIKNENHVLPIDPGARILVTGSGANDIGKQAGGWTITWQGTGNTRADFPNGESIYEGISKAAEKAGGTVSLSDNGFYKEKPDVAVVVIGEDPYAEFQGDRPNLDYQTGDRTDLELIHKLKSQGVKVVTIFLSGRPLWTNPEINASDAFVAAWLPGTEGGGIADVIVGDLNRQPRYDFKGKLTFSWPKTANQGPLNVGTMGYDPLFAYGYGLTYADIGDVPQLSEESGLHDVAVVNVDTYFAAGRIKAPWKLSLIEASGSHQGDLTSFGSPNGVVTQSTIDADNKQEGGRALVFSGEAPGEAAITTAAPVDLSRQTTGKMTLGITYRLDAAVTGPVLLGMGADLASEKKIDIASALTAPVGQWKTLKITLDCFVAAGLDPKTVGVPFSLSSSQPLKLSYSSIKLASDEGDATCPAK</sequence>
<reference evidence="5 6" key="1">
    <citation type="journal article" date="2014" name="Nature">
        <title>Sequential evolution of bacterial morphology by co-option of a developmental regulator.</title>
        <authorList>
            <person name="Jiang C."/>
            <person name="Brown P.J."/>
            <person name="Ducret A."/>
            <person name="Brun Y.V."/>
        </authorList>
    </citation>
    <scope>NUCLEOTIDE SEQUENCE [LARGE SCALE GENOMIC DNA]</scope>
    <source>
        <strain evidence="5 6">DSM 16100</strain>
    </source>
</reference>
<evidence type="ECO:0000313" key="6">
    <source>
        <dbReference type="Proteomes" id="UP000017837"/>
    </source>
</evidence>
<feature type="domain" description="Glycoside hydrolase family 3 C-terminal" evidence="3">
    <location>
        <begin position="464"/>
        <end position="678"/>
    </location>
</feature>
<dbReference type="Pfam" id="PF18559">
    <property type="entry name" value="Exop_C"/>
    <property type="match status" value="1"/>
</dbReference>
<feature type="domain" description="ExoP galactose-binding-like" evidence="4">
    <location>
        <begin position="712"/>
        <end position="868"/>
    </location>
</feature>
<dbReference type="Gene3D" id="2.60.120.430">
    <property type="entry name" value="Galactose-binding lectin"/>
    <property type="match status" value="1"/>
</dbReference>
<dbReference type="InterPro" id="IPR001764">
    <property type="entry name" value="Glyco_hydro_3_N"/>
</dbReference>
<name>V4PP52_9CAUL</name>
<dbReference type="SUPFAM" id="SSF51445">
    <property type="entry name" value="(Trans)glycosidases"/>
    <property type="match status" value="1"/>
</dbReference>
<evidence type="ECO:0000256" key="1">
    <source>
        <dbReference type="ARBA" id="ARBA00022801"/>
    </source>
</evidence>
<dbReference type="PATRIC" id="fig|1121022.4.peg.3023"/>
<dbReference type="Pfam" id="PF00933">
    <property type="entry name" value="Glyco_hydro_3"/>
    <property type="match status" value="1"/>
</dbReference>
<gene>
    <name evidence="5" type="ORF">ABENE_14860</name>
</gene>
<dbReference type="InterPro" id="IPR017853">
    <property type="entry name" value="GH"/>
</dbReference>
<dbReference type="PANTHER" id="PTHR30620:SF77">
    <property type="entry name" value="LYSOSOMAL BETA GLUCOSIDASE-LIKE"/>
    <property type="match status" value="1"/>
</dbReference>
<dbReference type="PANTHER" id="PTHR30620">
    <property type="entry name" value="PERIPLASMIC BETA-GLUCOSIDASE-RELATED"/>
    <property type="match status" value="1"/>
</dbReference>
<dbReference type="STRING" id="1121022.GCA_000376105_02261"/>
<accession>V4PP52</accession>
<evidence type="ECO:0000259" key="3">
    <source>
        <dbReference type="Pfam" id="PF01915"/>
    </source>
</evidence>
<protein>
    <recommendedName>
        <fullName evidence="7">1,4-beta-D-glucan glucohydrolase</fullName>
    </recommendedName>
</protein>
<dbReference type="InterPro" id="IPR002772">
    <property type="entry name" value="Glyco_hydro_3_C"/>
</dbReference>
<comment type="caution">
    <text evidence="5">The sequence shown here is derived from an EMBL/GenBank/DDBJ whole genome shotgun (WGS) entry which is preliminary data.</text>
</comment>
<feature type="domain" description="Glycoside hydrolase family 3 N-terminal" evidence="2">
    <location>
        <begin position="100"/>
        <end position="422"/>
    </location>
</feature>
<dbReference type="InterPro" id="IPR041443">
    <property type="entry name" value="Exop_C"/>
</dbReference>
<keyword evidence="1" id="KW-0378">Hydrolase</keyword>
<dbReference type="AlphaFoldDB" id="V4PP52"/>
<proteinExistence type="predicted"/>
<evidence type="ECO:0008006" key="7">
    <source>
        <dbReference type="Google" id="ProtNLM"/>
    </source>
</evidence>